<keyword evidence="5" id="KW-0963">Cytoplasm</keyword>
<dbReference type="SUPFAM" id="SSF46966">
    <property type="entry name" value="Spectrin repeat"/>
    <property type="match status" value="15"/>
</dbReference>
<feature type="compositionally biased region" description="Basic and acidic residues" evidence="12">
    <location>
        <begin position="20"/>
        <end position="29"/>
    </location>
</feature>
<dbReference type="FunFam" id="1.20.58.60:FF:000013">
    <property type="entry name" value="Spectrin alpha chain, non-erythrocytic 1"/>
    <property type="match status" value="1"/>
</dbReference>
<evidence type="ECO:0000256" key="2">
    <source>
        <dbReference type="ARBA" id="ARBA00006826"/>
    </source>
</evidence>
<dbReference type="FunFam" id="1.20.58.60:FF:000017">
    <property type="entry name" value="Spectrin alpha chain, non-erythrocytic 1"/>
    <property type="match status" value="2"/>
</dbReference>
<evidence type="ECO:0000256" key="8">
    <source>
        <dbReference type="ARBA" id="ARBA00023203"/>
    </source>
</evidence>
<keyword evidence="3 10" id="KW-0728">SH3 domain</keyword>
<dbReference type="GO" id="GO:0051693">
    <property type="term" value="P:actin filament capping"/>
    <property type="evidence" value="ECO:0007669"/>
    <property type="project" value="UniProtKB-KW"/>
</dbReference>
<keyword evidence="7" id="KW-0677">Repeat</keyword>
<feature type="coiled-coil region" evidence="11">
    <location>
        <begin position="301"/>
        <end position="335"/>
    </location>
</feature>
<dbReference type="CDD" id="cd00176">
    <property type="entry name" value="SPEC"/>
    <property type="match status" value="10"/>
</dbReference>
<feature type="region of interest" description="Disordered" evidence="12">
    <location>
        <begin position="1"/>
        <end position="29"/>
    </location>
</feature>
<dbReference type="Gene3D" id="1.20.58.60">
    <property type="match status" value="17"/>
</dbReference>
<keyword evidence="8" id="KW-0009">Actin-binding</keyword>
<dbReference type="EnsemblMetazoa" id="XM_020000774.1">
    <property type="protein sequence ID" value="XP_019856333.1"/>
    <property type="gene ID" value="LOC100639498"/>
</dbReference>
<dbReference type="SMART" id="SM00326">
    <property type="entry name" value="SH3"/>
    <property type="match status" value="1"/>
</dbReference>
<dbReference type="GO" id="GO:0005737">
    <property type="term" value="C:cytoplasm"/>
    <property type="evidence" value="ECO:0007669"/>
    <property type="project" value="UniProtKB-ARBA"/>
</dbReference>
<dbReference type="Pfam" id="PF00018">
    <property type="entry name" value="SH3_1"/>
    <property type="match status" value="1"/>
</dbReference>
<evidence type="ECO:0000256" key="10">
    <source>
        <dbReference type="PROSITE-ProRule" id="PRU00192"/>
    </source>
</evidence>
<dbReference type="RefSeq" id="XP_019856333.1">
    <property type="nucleotide sequence ID" value="XM_020000774.1"/>
</dbReference>
<dbReference type="SMART" id="SM00150">
    <property type="entry name" value="SPEC"/>
    <property type="match status" value="17"/>
</dbReference>
<reference evidence="15" key="1">
    <citation type="journal article" date="2010" name="Nature">
        <title>The Amphimedon queenslandica genome and the evolution of animal complexity.</title>
        <authorList>
            <person name="Srivastava M."/>
            <person name="Simakov O."/>
            <person name="Chapman J."/>
            <person name="Fahey B."/>
            <person name="Gauthier M.E."/>
            <person name="Mitros T."/>
            <person name="Richards G.S."/>
            <person name="Conaco C."/>
            <person name="Dacre M."/>
            <person name="Hellsten U."/>
            <person name="Larroux C."/>
            <person name="Putnam N.H."/>
            <person name="Stanke M."/>
            <person name="Adamska M."/>
            <person name="Darling A."/>
            <person name="Degnan S.M."/>
            <person name="Oakley T.H."/>
            <person name="Plachetzki D.C."/>
            <person name="Zhai Y."/>
            <person name="Adamski M."/>
            <person name="Calcino A."/>
            <person name="Cummins S.F."/>
            <person name="Goodstein D.M."/>
            <person name="Harris C."/>
            <person name="Jackson D.J."/>
            <person name="Leys S.P."/>
            <person name="Shu S."/>
            <person name="Woodcroft B.J."/>
            <person name="Vervoort M."/>
            <person name="Kosik K.S."/>
            <person name="Manning G."/>
            <person name="Degnan B.M."/>
            <person name="Rokhsar D.S."/>
        </authorList>
    </citation>
    <scope>NUCLEOTIDE SEQUENCE [LARGE SCALE GENOMIC DNA]</scope>
</reference>
<protein>
    <recommendedName>
        <fullName evidence="13">SH3 domain-containing protein</fullName>
    </recommendedName>
</protein>
<dbReference type="GO" id="GO:0005856">
    <property type="term" value="C:cytoskeleton"/>
    <property type="evidence" value="ECO:0007669"/>
    <property type="project" value="UniProtKB-SubCell"/>
</dbReference>
<keyword evidence="15" id="KW-1185">Reference proteome</keyword>
<dbReference type="FunFam" id="1.20.58.60:FF:000020">
    <property type="entry name" value="Spectrin alpha chain, non-erythrocytic 1"/>
    <property type="match status" value="9"/>
</dbReference>
<evidence type="ECO:0000313" key="14">
    <source>
        <dbReference type="EnsemblMetazoa" id="XP_019856333.1"/>
    </source>
</evidence>
<organism evidence="14 15">
    <name type="scientific">Amphimedon queenslandica</name>
    <name type="common">Sponge</name>
    <dbReference type="NCBI Taxonomy" id="400682"/>
    <lineage>
        <taxon>Eukaryota</taxon>
        <taxon>Metazoa</taxon>
        <taxon>Porifera</taxon>
        <taxon>Demospongiae</taxon>
        <taxon>Heteroscleromorpha</taxon>
        <taxon>Haplosclerida</taxon>
        <taxon>Niphatidae</taxon>
        <taxon>Amphimedon</taxon>
    </lineage>
</organism>
<keyword evidence="6" id="KW-0597">Phosphoprotein</keyword>
<dbReference type="Proteomes" id="UP000007879">
    <property type="component" value="Unassembled WGS sequence"/>
</dbReference>
<feature type="coiled-coil region" evidence="11">
    <location>
        <begin position="1623"/>
        <end position="1650"/>
    </location>
</feature>
<dbReference type="InterPro" id="IPR036028">
    <property type="entry name" value="SH3-like_dom_sf"/>
</dbReference>
<dbReference type="GeneID" id="100639498"/>
<dbReference type="PRINTS" id="PR01887">
    <property type="entry name" value="SPECTRNALPHA"/>
</dbReference>
<evidence type="ECO:0000256" key="1">
    <source>
        <dbReference type="ARBA" id="ARBA00004245"/>
    </source>
</evidence>
<evidence type="ECO:0000256" key="7">
    <source>
        <dbReference type="ARBA" id="ARBA00022737"/>
    </source>
</evidence>
<feature type="coiled-coil region" evidence="11">
    <location>
        <begin position="1729"/>
        <end position="1756"/>
    </location>
</feature>
<keyword evidence="11" id="KW-0175">Coiled coil</keyword>
<dbReference type="Pfam" id="PF00435">
    <property type="entry name" value="Spectrin"/>
    <property type="match status" value="17"/>
</dbReference>
<evidence type="ECO:0000259" key="13">
    <source>
        <dbReference type="PROSITE" id="PS50002"/>
    </source>
</evidence>
<sequence length="2120" mass="242370">MASSGGRTRPLSAARPLSGSKERPTDIRNRREKVLLKYQEFSEAVSSRRLKLEQAKQLHQFYSDADNLESWINDKIRIASDESYKDRRNLQVKIQKHQSFEAEIAAHTNSMMEVKNKGRKMAQDHFAAEAIKRRLEQIESAWDKLHTASVDKRQKLQYAQKGEQFIREADEVLTWMNDRMAIASSSEPGKDLEHVELLQTKFDEFSKDVQANEPRITSVNQFAQKLIHEYHPESELITSKRKLVNETWGMLKQLSQQRRQVLEGAHEIQKFNRAVEETATWMNEKSNAVLSDDYGRDLASVQALLRKHTGLERELDALEIKVQETNSEGERLRQEHTGSADQIAAKQAEIGMLWENLKHKAAKRGSKLQEAQKFQRFLADYRDLILWVENMTTLIKADELAKDMSGAHALLQRHRERKGEIDAQEDSFKKTMQFGQTLLSDSHFASDEIKEKIEGLSRGKTELALLWEERKGEFDQCQELQTFLCNAEEMENWISKQESMLSSEDEDRDSLESVEGLLKKHENFEKSLAAQEEKFKAIDDAATGMIGNNHYASTDIDHHRKMVLQMQKELMALASKRKIRLQDCYQLQQFLFDSDEIRTWISEKTKTASDETYKDPSNLETKIQQHQAFEAELQANRHRLDSVVSTGRELITQSHFASKRIQDVCQELEDAWSQLEEFSTSKGVKLEQAHSGQQFDRAVKDVELWLDEVETQLGMEEIGKDLAGVKKLQKKLALIETDISVHKDQIDALLSQASQFIDEGHFDAEGIRKKKEALVERYERLSVPANDQRERLEASCELQQFLRDVDDEIAWIKERESIATLPNRGMNLAGVQNLQKKHNALMAELSTHDPRIKAVREKGEGMIAGSKHHAEDIESKLSELAHLWNQIKETAESRKQVLEDSYEAQKYFSDALAAELWMKDIEPVVGSSDYGKDEDMAEALLKKHETVFADVKGFGSTIEALSAQSAKCQDTVSDVSLGPGAGESEKTYVKAVYSYGAHSAREVSVKKGEILALINSSNKEWWKVETSGGKQGFLPANYVKKVSPSVAVGLAGNASLQRRVSFNVAMETGPQESVVDRQARVKRKYANLERLADDRRQRLEESKKRFVLSRELNELKHWITDKAAFVSSEEAGKDLEHVEALKKKFESFQAELTSNEAKLTSITTMAEGMVQEGHTDAEEIQGELEDLNSLWETLVQSTASRKHQLEEAYNVQKFIRAADETKLWMNEKSTSYPQAAKQVKSKEKEVLDAWNHLKGHAEARKVKLVDSYDLQHFVNEYRDLMAWVNSMQASLSSQELASNVSGAERLLNKHKEQKVEIEAKKGSIQSFLSLGKQLVLKGHYASSDVKEKLESLNIQTAAIENLEHKETITGSMHELAIVNRDAEQAERWMAKRETFLQSEEMKLGTSLDTVEVLLKKHDEFDKTLQAQEPKISEVQKFADQLVQSRHYAAVEIAERRASVLSAWAKLKQSLVDWRSRLGQSQSLQQFNREVDEIDAWLGDKLQTAGDESYRDPTNLENKLQKHETFESEVEASKERVFGLVQAGKDLIESQQCPGQEGDIQERIGSLEEQWEKLINKTNEKTQKLKEANQERQFNEGIRDLDYWLQETEAKLSSDDLGRDIDGVEALAKKHQLLEAELLAQQDRIKDLKAQSMKFMEDHHFDAQSIQAKQRDTEARFGRLQQLAKGRKAKLEDSLTLHQFYGSINDEEAWIKEKKLLVSSTDYGKDLLGVQRHLNNHRKLEDELNTHEQALKSLLSQGDKLASSDHYAMLEIKEKCSNLQDQWQDLNNIASKRHQKLLESLSYQEFSARVSEEESWLSEKLSLTGSDDYGNSLAAVQSLLKKHEAFETDVVVHQGRIAEMEETGEKLTKQDNYQAKQIKQKLTLLKSKMKELESAGKRRQAGLQDSKNCLQFYWEADTVESWIKNKHGQLHSDDHGRDILSVQALLTKHETFEASLSSYKKEGIDNLTQVKDDLISANHSQSRSITQRHTDVMRRWDKLQKDSDAHKARLQRALDQFKKVEELFRQFAEKASAFSIALSNIEEDLADPVRCNSLHEIESIRGSHQQLHQQVSICRNDLKQISTLDRQIKSYSTSASNPTALLASTELFASSEKIAVFLYLN</sequence>
<evidence type="ECO:0000256" key="6">
    <source>
        <dbReference type="ARBA" id="ARBA00022553"/>
    </source>
</evidence>
<dbReference type="Gene3D" id="2.30.30.40">
    <property type="entry name" value="SH3 Domains"/>
    <property type="match status" value="1"/>
</dbReference>
<comment type="similarity">
    <text evidence="2">Belongs to the spectrin family.</text>
</comment>
<keyword evidence="4" id="KW-0117">Actin capping</keyword>
<feature type="domain" description="SH3" evidence="13">
    <location>
        <begin position="984"/>
        <end position="1044"/>
    </location>
</feature>
<evidence type="ECO:0000256" key="11">
    <source>
        <dbReference type="SAM" id="Coils"/>
    </source>
</evidence>
<reference evidence="14" key="2">
    <citation type="submission" date="2024-06" db="UniProtKB">
        <authorList>
            <consortium name="EnsemblMetazoa"/>
        </authorList>
    </citation>
    <scope>IDENTIFICATION</scope>
</reference>
<name>A0AAN0JI55_AMPQE</name>
<evidence type="ECO:0000256" key="5">
    <source>
        <dbReference type="ARBA" id="ARBA00022490"/>
    </source>
</evidence>
<evidence type="ECO:0000313" key="15">
    <source>
        <dbReference type="Proteomes" id="UP000007879"/>
    </source>
</evidence>
<evidence type="ECO:0000256" key="4">
    <source>
        <dbReference type="ARBA" id="ARBA00022467"/>
    </source>
</evidence>
<dbReference type="SUPFAM" id="SSF50044">
    <property type="entry name" value="SH3-domain"/>
    <property type="match status" value="1"/>
</dbReference>
<accession>A0AAN0JI55</accession>
<dbReference type="PRINTS" id="PR00452">
    <property type="entry name" value="SH3DOMAIN"/>
</dbReference>
<comment type="subcellular location">
    <subcellularLocation>
        <location evidence="1">Cytoplasm</location>
        <location evidence="1">Cytoskeleton</location>
    </subcellularLocation>
</comment>
<dbReference type="PANTHER" id="PTHR11915">
    <property type="entry name" value="SPECTRIN/FILAMIN RELATED CYTOSKELETAL PROTEIN"/>
    <property type="match status" value="1"/>
</dbReference>
<dbReference type="InterPro" id="IPR018159">
    <property type="entry name" value="Spectrin/alpha-actinin"/>
</dbReference>
<dbReference type="InterPro" id="IPR001452">
    <property type="entry name" value="SH3_domain"/>
</dbReference>
<dbReference type="GO" id="GO:0003779">
    <property type="term" value="F:actin binding"/>
    <property type="evidence" value="ECO:0007669"/>
    <property type="project" value="UniProtKB-KW"/>
</dbReference>
<keyword evidence="9" id="KW-0206">Cytoskeleton</keyword>
<dbReference type="FunFam" id="1.20.58.60:FF:000007">
    <property type="entry name" value="Spectrin alpha chain non-erythrocytic 1"/>
    <property type="match status" value="2"/>
</dbReference>
<dbReference type="PROSITE" id="PS50002">
    <property type="entry name" value="SH3"/>
    <property type="match status" value="1"/>
</dbReference>
<proteinExistence type="inferred from homology"/>
<evidence type="ECO:0000256" key="12">
    <source>
        <dbReference type="SAM" id="MobiDB-lite"/>
    </source>
</evidence>
<feature type="coiled-coil region" evidence="11">
    <location>
        <begin position="1293"/>
        <end position="1320"/>
    </location>
</feature>
<evidence type="ECO:0000256" key="9">
    <source>
        <dbReference type="ARBA" id="ARBA00023212"/>
    </source>
</evidence>
<evidence type="ECO:0000256" key="3">
    <source>
        <dbReference type="ARBA" id="ARBA00022443"/>
    </source>
</evidence>
<dbReference type="InterPro" id="IPR002017">
    <property type="entry name" value="Spectrin_repeat"/>
</dbReference>
<dbReference type="KEGG" id="aqu:100639498"/>